<evidence type="ECO:0000313" key="2">
    <source>
        <dbReference type="EMBL" id="AUX29170.1"/>
    </source>
</evidence>
<dbReference type="SUPFAM" id="SSF56436">
    <property type="entry name" value="C-type lectin-like"/>
    <property type="match status" value="1"/>
</dbReference>
<accession>A0A4P2QH20</accession>
<dbReference type="InterPro" id="IPR005532">
    <property type="entry name" value="SUMF_dom"/>
</dbReference>
<feature type="domain" description="Sulfatase-modifying factor enzyme-like" evidence="1">
    <location>
        <begin position="225"/>
        <end position="482"/>
    </location>
</feature>
<proteinExistence type="predicted"/>
<dbReference type="PANTHER" id="PTHR23150">
    <property type="entry name" value="SULFATASE MODIFYING FACTOR 1, 2"/>
    <property type="match status" value="1"/>
</dbReference>
<dbReference type="InterPro" id="IPR042095">
    <property type="entry name" value="SUMF_sf"/>
</dbReference>
<dbReference type="InterPro" id="IPR016187">
    <property type="entry name" value="CTDL_fold"/>
</dbReference>
<evidence type="ECO:0000313" key="3">
    <source>
        <dbReference type="Proteomes" id="UP000295497"/>
    </source>
</evidence>
<dbReference type="Gene3D" id="3.90.1580.10">
    <property type="entry name" value="paralog of FGE (formylglycine-generating enzyme)"/>
    <property type="match status" value="1"/>
</dbReference>
<dbReference type="EMBL" id="CP012672">
    <property type="protein sequence ID" value="AUX29170.1"/>
    <property type="molecule type" value="Genomic_DNA"/>
</dbReference>
<dbReference type="Proteomes" id="UP000295497">
    <property type="component" value="Chromosome"/>
</dbReference>
<sequence length="488" mass="50437">MEPRRALSSLAVLSMAVHSGSCGGRERPQLLVVVDTDAPVAAQLLADPSISPEAVVDTVRIDRFDDAWRPSCIDDVDCTANFVLPDPSSWPFSFGVATPEAGGAVLRLRVRAFRGAVATRGKDAVEGRAFSTIDPPPEAAIDRLLEVALPSSGVETVELLLSADCLGVPVSLRDPPRTCLDGPRRAAAPAEGVLVGPETGAPATRAGTWPRAREVPCGAAPPPGADAVCIPGGLSFLGQAELAAIDEQSDAAAAPPRPVYVSPFFMDRTEFTVGRFRDLLNEGLLGAAGELPSGPDPDRDALAGCRWLGAADGANDDHPLNCLSWKLAREACRASGGDLPTEAQWEHAARGRGQGRVYPWGDASPACCTASAGRGTLCPGGTGPEEVGAHPPSAACGGLGDASRDGVLDLGGNLSELCADRLVPYGEGCWGAPGIFVDPRCDDDTTRSRAARGGDWASGPANTRAAFRRGDVLDALHGFRCVYAGGAP</sequence>
<protein>
    <recommendedName>
        <fullName evidence="1">Sulfatase-modifying factor enzyme-like domain-containing protein</fullName>
    </recommendedName>
</protein>
<dbReference type="Pfam" id="PF03781">
    <property type="entry name" value="FGE-sulfatase"/>
    <property type="match status" value="1"/>
</dbReference>
<evidence type="ECO:0000259" key="1">
    <source>
        <dbReference type="Pfam" id="PF03781"/>
    </source>
</evidence>
<organism evidence="2 3">
    <name type="scientific">Sorangium cellulosum</name>
    <name type="common">Polyangium cellulosum</name>
    <dbReference type="NCBI Taxonomy" id="56"/>
    <lineage>
        <taxon>Bacteria</taxon>
        <taxon>Pseudomonadati</taxon>
        <taxon>Myxococcota</taxon>
        <taxon>Polyangia</taxon>
        <taxon>Polyangiales</taxon>
        <taxon>Polyangiaceae</taxon>
        <taxon>Sorangium</taxon>
    </lineage>
</organism>
<dbReference type="InterPro" id="IPR051043">
    <property type="entry name" value="Sulfatase_Mod_Factor_Kinase"/>
</dbReference>
<reference evidence="2 3" key="1">
    <citation type="submission" date="2015-09" db="EMBL/GenBank/DDBJ databases">
        <title>Sorangium comparison.</title>
        <authorList>
            <person name="Zaburannyi N."/>
            <person name="Bunk B."/>
            <person name="Overmann J."/>
            <person name="Mueller R."/>
        </authorList>
    </citation>
    <scope>NUCLEOTIDE SEQUENCE [LARGE SCALE GENOMIC DNA]</scope>
    <source>
        <strain evidence="2 3">So ce836</strain>
    </source>
</reference>
<name>A0A4P2QH20_SORCE</name>
<dbReference type="GO" id="GO:0120147">
    <property type="term" value="F:formylglycine-generating oxidase activity"/>
    <property type="evidence" value="ECO:0007669"/>
    <property type="project" value="TreeGrafter"/>
</dbReference>
<dbReference type="PANTHER" id="PTHR23150:SF19">
    <property type="entry name" value="FORMYLGLYCINE-GENERATING ENZYME"/>
    <property type="match status" value="1"/>
</dbReference>
<dbReference type="AlphaFoldDB" id="A0A4P2QH20"/>
<gene>
    <name evidence="2" type="ORF">SOCE836_012580</name>
</gene>